<dbReference type="AlphaFoldDB" id="A0A3D4SWN6"/>
<organism evidence="2 3">
    <name type="scientific">Corynebacterium nuruki</name>
    <dbReference type="NCBI Taxonomy" id="1032851"/>
    <lineage>
        <taxon>Bacteria</taxon>
        <taxon>Bacillati</taxon>
        <taxon>Actinomycetota</taxon>
        <taxon>Actinomycetes</taxon>
        <taxon>Mycobacteriales</taxon>
        <taxon>Corynebacteriaceae</taxon>
        <taxon>Corynebacterium</taxon>
    </lineage>
</organism>
<dbReference type="Proteomes" id="UP000261739">
    <property type="component" value="Unassembled WGS sequence"/>
</dbReference>
<evidence type="ECO:0000313" key="2">
    <source>
        <dbReference type="EMBL" id="HCT13699.1"/>
    </source>
</evidence>
<dbReference type="STRING" id="863239.GCA_000213935_01438"/>
<sequence length="150" mass="15836">MSGITAEMKAMLDTQLPILATVTDPTTPNIGPKRSLRVYDDHTLIYNENTGGQHLTNIENGSRVAVAVIDRAALDGYRFLGHAEVLTDGPAWDNCLDFAAHNGMKEPKRAVLIHLDVIYSLASGAKAGTVVDDSAADSAADSDATDGGRA</sequence>
<reference evidence="2 3" key="1">
    <citation type="journal article" date="2018" name="Nat. Biotechnol.">
        <title>A standardized bacterial taxonomy based on genome phylogeny substantially revises the tree of life.</title>
        <authorList>
            <person name="Parks D.H."/>
            <person name="Chuvochina M."/>
            <person name="Waite D.W."/>
            <person name="Rinke C."/>
            <person name="Skarshewski A."/>
            <person name="Chaumeil P.A."/>
            <person name="Hugenholtz P."/>
        </authorList>
    </citation>
    <scope>NUCLEOTIDE SEQUENCE [LARGE SCALE GENOMIC DNA]</scope>
    <source>
        <strain evidence="2">UBA11247</strain>
    </source>
</reference>
<dbReference type="PANTHER" id="PTHR40660:SF1">
    <property type="entry name" value="5'-PHOSPHATE OXIDASE PUTATIVE DOMAIN-CONTAINING PROTEIN-RELATED"/>
    <property type="match status" value="1"/>
</dbReference>
<dbReference type="RefSeq" id="WP_273051102.1">
    <property type="nucleotide sequence ID" value="NZ_DAITTW010000194.1"/>
</dbReference>
<dbReference type="Pfam" id="PF01243">
    <property type="entry name" value="PNPOx_N"/>
    <property type="match status" value="1"/>
</dbReference>
<proteinExistence type="predicted"/>
<dbReference type="SUPFAM" id="SSF50475">
    <property type="entry name" value="FMN-binding split barrel"/>
    <property type="match status" value="1"/>
</dbReference>
<feature type="domain" description="Pyridoxamine 5'-phosphate oxidase N-terminal" evidence="1">
    <location>
        <begin position="5"/>
        <end position="95"/>
    </location>
</feature>
<gene>
    <name evidence="2" type="ORF">DIW82_02585</name>
</gene>
<evidence type="ECO:0000259" key="1">
    <source>
        <dbReference type="Pfam" id="PF01243"/>
    </source>
</evidence>
<comment type="caution">
    <text evidence="2">The sequence shown here is derived from an EMBL/GenBank/DDBJ whole genome shotgun (WGS) entry which is preliminary data.</text>
</comment>
<dbReference type="EMBL" id="DQID01000072">
    <property type="protein sequence ID" value="HCT13699.1"/>
    <property type="molecule type" value="Genomic_DNA"/>
</dbReference>
<accession>A0A3D4SWN6</accession>
<dbReference type="InterPro" id="IPR012349">
    <property type="entry name" value="Split_barrel_FMN-bd"/>
</dbReference>
<dbReference type="InterPro" id="IPR011576">
    <property type="entry name" value="Pyridox_Oxase_N"/>
</dbReference>
<name>A0A3D4SWN6_9CORY</name>
<dbReference type="Gene3D" id="2.30.110.10">
    <property type="entry name" value="Electron Transport, Fmn-binding Protein, Chain A"/>
    <property type="match status" value="1"/>
</dbReference>
<protein>
    <submittedName>
        <fullName evidence="2">Pyridoxamine 5'-phosphate oxidase</fullName>
    </submittedName>
</protein>
<dbReference type="PANTHER" id="PTHR40660">
    <property type="entry name" value="5'-PHOSPHATE OXIDASE PUTATIVE DOMAIN-CONTAINING PROTEIN-RELATED"/>
    <property type="match status" value="1"/>
</dbReference>
<evidence type="ECO:0000313" key="3">
    <source>
        <dbReference type="Proteomes" id="UP000261739"/>
    </source>
</evidence>